<evidence type="ECO:0000256" key="2">
    <source>
        <dbReference type="ARBA" id="ARBA00022475"/>
    </source>
</evidence>
<keyword evidence="3 10" id="KW-0716">Sensory transduction</keyword>
<keyword evidence="8 10" id="KW-0675">Receptor</keyword>
<evidence type="ECO:0000256" key="9">
    <source>
        <dbReference type="ARBA" id="ARBA00023224"/>
    </source>
</evidence>
<comment type="caution">
    <text evidence="10">Lacks conserved residue(s) required for the propagation of feature annotation.</text>
</comment>
<evidence type="ECO:0000256" key="4">
    <source>
        <dbReference type="ARBA" id="ARBA00022692"/>
    </source>
</evidence>
<keyword evidence="5 10" id="KW-0552">Olfaction</keyword>
<gene>
    <name evidence="11" type="primary">OR45</name>
</gene>
<evidence type="ECO:0000256" key="1">
    <source>
        <dbReference type="ARBA" id="ARBA00004651"/>
    </source>
</evidence>
<dbReference type="PANTHER" id="PTHR21137:SF35">
    <property type="entry name" value="ODORANT RECEPTOR 19A-RELATED"/>
    <property type="match status" value="1"/>
</dbReference>
<feature type="transmembrane region" description="Helical" evidence="10">
    <location>
        <begin position="70"/>
        <end position="87"/>
    </location>
</feature>
<organism evidence="11">
    <name type="scientific">Dendrolimus punctatus</name>
    <name type="common">masson pine moth</name>
    <dbReference type="NCBI Taxonomy" id="238572"/>
    <lineage>
        <taxon>Eukaryota</taxon>
        <taxon>Metazoa</taxon>
        <taxon>Ecdysozoa</taxon>
        <taxon>Arthropoda</taxon>
        <taxon>Hexapoda</taxon>
        <taxon>Insecta</taxon>
        <taxon>Pterygota</taxon>
        <taxon>Neoptera</taxon>
        <taxon>Endopterygota</taxon>
        <taxon>Lepidoptera</taxon>
        <taxon>Glossata</taxon>
        <taxon>Ditrysia</taxon>
        <taxon>Bombycoidea</taxon>
        <taxon>Lasiocampidae</taxon>
        <taxon>Dendrolimus</taxon>
    </lineage>
</organism>
<dbReference type="EMBL" id="KY225504">
    <property type="protein sequence ID" value="ARO70516.1"/>
    <property type="molecule type" value="mRNA"/>
</dbReference>
<feature type="transmembrane region" description="Helical" evidence="10">
    <location>
        <begin position="131"/>
        <end position="153"/>
    </location>
</feature>
<keyword evidence="6 10" id="KW-1133">Transmembrane helix</keyword>
<dbReference type="PANTHER" id="PTHR21137">
    <property type="entry name" value="ODORANT RECEPTOR"/>
    <property type="match status" value="1"/>
</dbReference>
<evidence type="ECO:0000256" key="8">
    <source>
        <dbReference type="ARBA" id="ARBA00023170"/>
    </source>
</evidence>
<proteinExistence type="evidence at transcript level"/>
<evidence type="ECO:0000256" key="3">
    <source>
        <dbReference type="ARBA" id="ARBA00022606"/>
    </source>
</evidence>
<dbReference type="InterPro" id="IPR004117">
    <property type="entry name" value="7tm6_olfct_rcpt"/>
</dbReference>
<comment type="subcellular location">
    <subcellularLocation>
        <location evidence="1 10">Cell membrane</location>
        <topology evidence="1 10">Multi-pass membrane protein</topology>
    </subcellularLocation>
</comment>
<feature type="transmembrane region" description="Helical" evidence="10">
    <location>
        <begin position="184"/>
        <end position="206"/>
    </location>
</feature>
<evidence type="ECO:0000256" key="7">
    <source>
        <dbReference type="ARBA" id="ARBA00023136"/>
    </source>
</evidence>
<dbReference type="Pfam" id="PF02949">
    <property type="entry name" value="7tm_6"/>
    <property type="match status" value="1"/>
</dbReference>
<feature type="transmembrane region" description="Helical" evidence="10">
    <location>
        <begin position="37"/>
        <end position="58"/>
    </location>
</feature>
<dbReference type="GO" id="GO:0005886">
    <property type="term" value="C:plasma membrane"/>
    <property type="evidence" value="ECO:0007669"/>
    <property type="project" value="UniProtKB-SubCell"/>
</dbReference>
<evidence type="ECO:0000256" key="5">
    <source>
        <dbReference type="ARBA" id="ARBA00022725"/>
    </source>
</evidence>
<protein>
    <recommendedName>
        <fullName evidence="10">Odorant receptor</fullName>
    </recommendedName>
</protein>
<dbReference type="AlphaFoldDB" id="A0A2K8GL51"/>
<evidence type="ECO:0000313" key="11">
    <source>
        <dbReference type="EMBL" id="ARO70516.1"/>
    </source>
</evidence>
<reference evidence="11" key="2">
    <citation type="journal article" date="2018" name="Front. Physiol.">
        <title>Dynamic Changes in Chemosensory Gene Expression during the Dendrolimus punctatus Mating Process.</title>
        <authorList>
            <person name="Zhang S.F."/>
            <person name="Zhang Z."/>
            <person name="Kong X.B."/>
            <person name="Wang H.B."/>
            <person name="Liu F."/>
        </authorList>
    </citation>
    <scope>NUCLEOTIDE SEQUENCE</scope>
</reference>
<dbReference type="GO" id="GO:0005549">
    <property type="term" value="F:odorant binding"/>
    <property type="evidence" value="ECO:0007669"/>
    <property type="project" value="InterPro"/>
</dbReference>
<reference evidence="11" key="1">
    <citation type="submission" date="2016-11" db="EMBL/GenBank/DDBJ databases">
        <authorList>
            <person name="Jaros S."/>
            <person name="Januszkiewicz K."/>
            <person name="Wedrychowicz H."/>
        </authorList>
    </citation>
    <scope>NUCLEOTIDE SEQUENCE</scope>
</reference>
<sequence length="391" mass="45716">MVELNFEKIFKLVMICMKISQCHPETKINKYWVLRSIMIFGVYTLSFLGLSNCIRYYLIGNDYFNAFKNGVPIIYYVCMMLNFGIFIKKRFQMRNLIESMKSDYSKACAMDKRSKKIVQGFAAKGRLITIFWGYLMVGTLCTFIVKSIFLTIYHSKRSGELRLTSFYEVYYPFNISELRVYNTWVYVPVYLFEVYFTGLTELLILWSTTLGPIFMLHACGQLELVKIQFDNIFENDNVDENLNRIVKRLQYIYSFVREINECFTLMYEVMLKQSVLLLPFCSFALIQSIKRRQVTVEFSGVLLQSVITSSIPCYYGDLLLQKGEDLRFAAYNCGWERVHKPKACKTLLIIMTRATRPVAIESIFSSICLDTLTNVFSQAYTIFNLCLQFGE</sequence>
<keyword evidence="9 10" id="KW-0807">Transducer</keyword>
<comment type="similarity">
    <text evidence="10">Belongs to the insect chemoreceptor superfamily. Heteromeric odorant receptor channel (TC 1.A.69) family.</text>
</comment>
<keyword evidence="7 10" id="KW-0472">Membrane</keyword>
<dbReference type="GO" id="GO:0007165">
    <property type="term" value="P:signal transduction"/>
    <property type="evidence" value="ECO:0007669"/>
    <property type="project" value="UniProtKB-KW"/>
</dbReference>
<evidence type="ECO:0000256" key="6">
    <source>
        <dbReference type="ARBA" id="ARBA00022989"/>
    </source>
</evidence>
<evidence type="ECO:0000256" key="10">
    <source>
        <dbReference type="RuleBase" id="RU351113"/>
    </source>
</evidence>
<keyword evidence="2" id="KW-1003">Cell membrane</keyword>
<keyword evidence="4 10" id="KW-0812">Transmembrane</keyword>
<dbReference type="GO" id="GO:0004984">
    <property type="term" value="F:olfactory receptor activity"/>
    <property type="evidence" value="ECO:0007669"/>
    <property type="project" value="InterPro"/>
</dbReference>
<accession>A0A2K8GL51</accession>
<name>A0A2K8GL51_9NEOP</name>